<gene>
    <name evidence="4" type="ORF">ACFSJ0_23320</name>
</gene>
<evidence type="ECO:0000313" key="5">
    <source>
        <dbReference type="Proteomes" id="UP001597097"/>
    </source>
</evidence>
<protein>
    <submittedName>
        <fullName evidence="4">DUF4190 domain-containing protein</fullName>
    </submittedName>
</protein>
<evidence type="ECO:0000256" key="1">
    <source>
        <dbReference type="SAM" id="MobiDB-lite"/>
    </source>
</evidence>
<evidence type="ECO:0000313" key="4">
    <source>
        <dbReference type="EMBL" id="MFD1540003.1"/>
    </source>
</evidence>
<feature type="region of interest" description="Disordered" evidence="1">
    <location>
        <begin position="1"/>
        <end position="64"/>
    </location>
</feature>
<comment type="caution">
    <text evidence="4">The sequence shown here is derived from an EMBL/GenBank/DDBJ whole genome shotgun (WGS) entry which is preliminary data.</text>
</comment>
<evidence type="ECO:0000259" key="3">
    <source>
        <dbReference type="Pfam" id="PF13828"/>
    </source>
</evidence>
<name>A0ABW4GBZ2_9ACTN</name>
<feature type="compositionally biased region" description="Low complexity" evidence="1">
    <location>
        <begin position="26"/>
        <end position="53"/>
    </location>
</feature>
<reference evidence="5" key="1">
    <citation type="journal article" date="2019" name="Int. J. Syst. Evol. Microbiol.">
        <title>The Global Catalogue of Microorganisms (GCM) 10K type strain sequencing project: providing services to taxonomists for standard genome sequencing and annotation.</title>
        <authorList>
            <consortium name="The Broad Institute Genomics Platform"/>
            <consortium name="The Broad Institute Genome Sequencing Center for Infectious Disease"/>
            <person name="Wu L."/>
            <person name="Ma J."/>
        </authorList>
    </citation>
    <scope>NUCLEOTIDE SEQUENCE [LARGE SCALE GENOMIC DNA]</scope>
    <source>
        <strain evidence="5">CGMCC 1.15399</strain>
    </source>
</reference>
<keyword evidence="2" id="KW-0472">Membrane</keyword>
<dbReference type="InterPro" id="IPR025241">
    <property type="entry name" value="DUF4190"/>
</dbReference>
<organism evidence="4 5">
    <name type="scientific">Nonomuraea guangzhouensis</name>
    <dbReference type="NCBI Taxonomy" id="1291555"/>
    <lineage>
        <taxon>Bacteria</taxon>
        <taxon>Bacillati</taxon>
        <taxon>Actinomycetota</taxon>
        <taxon>Actinomycetes</taxon>
        <taxon>Streptosporangiales</taxon>
        <taxon>Streptosporangiaceae</taxon>
        <taxon>Nonomuraea</taxon>
    </lineage>
</organism>
<feature type="domain" description="DUF4190" evidence="3">
    <location>
        <begin position="104"/>
        <end position="165"/>
    </location>
</feature>
<feature type="transmembrane region" description="Helical" evidence="2">
    <location>
        <begin position="146"/>
        <end position="169"/>
    </location>
</feature>
<dbReference type="RefSeq" id="WP_219533636.1">
    <property type="nucleotide sequence ID" value="NZ_JAHKRM010000018.1"/>
</dbReference>
<sequence length="188" mass="19125">MSYGDEGNSGGYGAQPPGGGYGQPPGYGQQPPSGYGQQPPSGSDGWQSGYGQQPAGGYGYGQQPSGDYGYGQQSGYGYGQQPPGAYGQPGYGAYGVPQRSTSGLAITSLVLGIVGLLFCGLTSIPGAVVGHMALSRIKRTGEEGQGMAMGGLITSYITIVLWVILWIFFGGLWLTLVGLSSAATAGNY</sequence>
<dbReference type="EMBL" id="JBHUCM010000018">
    <property type="protein sequence ID" value="MFD1540003.1"/>
    <property type="molecule type" value="Genomic_DNA"/>
</dbReference>
<feature type="transmembrane region" description="Helical" evidence="2">
    <location>
        <begin position="109"/>
        <end position="134"/>
    </location>
</feature>
<dbReference type="Pfam" id="PF13828">
    <property type="entry name" value="DUF4190"/>
    <property type="match status" value="1"/>
</dbReference>
<accession>A0ABW4GBZ2</accession>
<proteinExistence type="predicted"/>
<evidence type="ECO:0000256" key="2">
    <source>
        <dbReference type="SAM" id="Phobius"/>
    </source>
</evidence>
<keyword evidence="2" id="KW-1133">Transmembrane helix</keyword>
<keyword evidence="2" id="KW-0812">Transmembrane</keyword>
<feature type="compositionally biased region" description="Gly residues" evidence="1">
    <location>
        <begin position="7"/>
        <end position="25"/>
    </location>
</feature>
<keyword evidence="5" id="KW-1185">Reference proteome</keyword>
<dbReference type="Proteomes" id="UP001597097">
    <property type="component" value="Unassembled WGS sequence"/>
</dbReference>